<evidence type="ECO:0000259" key="1">
    <source>
        <dbReference type="Pfam" id="PF17251"/>
    </source>
</evidence>
<dbReference type="EMBL" id="JAJNEC010000008">
    <property type="protein sequence ID" value="MCD2426200.1"/>
    <property type="molecule type" value="Genomic_DNA"/>
</dbReference>
<comment type="caution">
    <text evidence="2">The sequence shown here is derived from an EMBL/GenBank/DDBJ whole genome shotgun (WGS) entry which is preliminary data.</text>
</comment>
<proteinExistence type="predicted"/>
<organism evidence="2 3">
    <name type="scientific">Niabella pedocola</name>
    <dbReference type="NCBI Taxonomy" id="1752077"/>
    <lineage>
        <taxon>Bacteria</taxon>
        <taxon>Pseudomonadati</taxon>
        <taxon>Bacteroidota</taxon>
        <taxon>Chitinophagia</taxon>
        <taxon>Chitinophagales</taxon>
        <taxon>Chitinophagaceae</taxon>
        <taxon>Niabella</taxon>
    </lineage>
</organism>
<dbReference type="Gene3D" id="2.40.128.90">
    <property type="entry name" value="OMPT-like"/>
    <property type="match status" value="1"/>
</dbReference>
<name>A0ABS8PYS9_9BACT</name>
<sequence>MSQLLKITTLIYGFIIPCIPAFSQAPLQQKRLYISFAPLLSVENFRWSIAGNEQGTNPDILSELNFTGLKRTGFFMQGCYQMSKRLGLEATATMQYGYSGRVTDIDYAGNNRSRVVTFLKFRSRKNNGYDYRLQGHYQLLQGGVVSVAARAGYFISKAGYRMQGRSAADIKGIYNVQWQGPLLGVDAKMTLPQHWEVRAAISGQYHTYYAEADWRLRSDFKHPLSFVHRAKGGGINGQLGLHYQLNAQVGLQLKGFLQQWQTGTGSDQLYMADDRQVSTRMNESVKTQLGAALEAVFGF</sequence>
<dbReference type="SUPFAM" id="SSF69917">
    <property type="entry name" value="OMPT-like"/>
    <property type="match status" value="1"/>
</dbReference>
<dbReference type="Proteomes" id="UP001199816">
    <property type="component" value="Unassembled WGS sequence"/>
</dbReference>
<dbReference type="InterPro" id="IPR035163">
    <property type="entry name" value="Pom"/>
</dbReference>
<evidence type="ECO:0000313" key="3">
    <source>
        <dbReference type="Proteomes" id="UP001199816"/>
    </source>
</evidence>
<gene>
    <name evidence="2" type="ORF">LQ567_25670</name>
</gene>
<evidence type="ECO:0000313" key="2">
    <source>
        <dbReference type="EMBL" id="MCD2426200.1"/>
    </source>
</evidence>
<keyword evidence="3" id="KW-1185">Reference proteome</keyword>
<accession>A0ABS8PYS9</accession>
<dbReference type="InterPro" id="IPR053724">
    <property type="entry name" value="OMP_A26_sf"/>
</dbReference>
<feature type="domain" description="Protochlamydia outer membrane protein" evidence="1">
    <location>
        <begin position="44"/>
        <end position="284"/>
    </location>
</feature>
<dbReference type="RefSeq" id="WP_231008788.1">
    <property type="nucleotide sequence ID" value="NZ_JAJNEC010000008.1"/>
</dbReference>
<dbReference type="Pfam" id="PF17251">
    <property type="entry name" value="Pom"/>
    <property type="match status" value="1"/>
</dbReference>
<dbReference type="InterPro" id="IPR020080">
    <property type="entry name" value="OM_adhesin/peptidase_omptin"/>
</dbReference>
<protein>
    <recommendedName>
        <fullName evidence="1">Protochlamydia outer membrane protein domain-containing protein</fullName>
    </recommendedName>
</protein>
<reference evidence="2 3" key="1">
    <citation type="submission" date="2021-11" db="EMBL/GenBank/DDBJ databases">
        <title>Genomic of Niabella pedocola.</title>
        <authorList>
            <person name="Wu T."/>
        </authorList>
    </citation>
    <scope>NUCLEOTIDE SEQUENCE [LARGE SCALE GENOMIC DNA]</scope>
    <source>
        <strain evidence="2 3">JCM 31011</strain>
    </source>
</reference>